<keyword evidence="7 9" id="KW-0648">Protein biosynthesis</keyword>
<comment type="catalytic activity">
    <reaction evidence="9">
        <text>tRNA(Cys) + L-cysteine + ATP = L-cysteinyl-tRNA(Cys) + AMP + diphosphate</text>
        <dbReference type="Rhea" id="RHEA:17773"/>
        <dbReference type="Rhea" id="RHEA-COMP:9661"/>
        <dbReference type="Rhea" id="RHEA-COMP:9679"/>
        <dbReference type="ChEBI" id="CHEBI:30616"/>
        <dbReference type="ChEBI" id="CHEBI:33019"/>
        <dbReference type="ChEBI" id="CHEBI:35235"/>
        <dbReference type="ChEBI" id="CHEBI:78442"/>
        <dbReference type="ChEBI" id="CHEBI:78517"/>
        <dbReference type="ChEBI" id="CHEBI:456215"/>
        <dbReference type="EC" id="6.1.1.16"/>
    </reaction>
</comment>
<dbReference type="AlphaFoldDB" id="A0A1F8B8E6"/>
<dbReference type="GO" id="GO:0006423">
    <property type="term" value="P:cysteinyl-tRNA aminoacylation"/>
    <property type="evidence" value="ECO:0007669"/>
    <property type="project" value="UniProtKB-UniRule"/>
</dbReference>
<organism evidence="12 13">
    <name type="scientific">Candidatus Woesebacteria bacterium RIFCSPLOWO2_01_FULL_39_10b</name>
    <dbReference type="NCBI Taxonomy" id="1802517"/>
    <lineage>
        <taxon>Bacteria</taxon>
        <taxon>Candidatus Woeseibacteriota</taxon>
    </lineage>
</organism>
<dbReference type="InterPro" id="IPR009080">
    <property type="entry name" value="tRNAsynth_Ia_anticodon-bd"/>
</dbReference>
<dbReference type="InterPro" id="IPR032678">
    <property type="entry name" value="tRNA-synt_1_cat_dom"/>
</dbReference>
<dbReference type="STRING" id="1802517.A2892_04555"/>
<dbReference type="HAMAP" id="MF_00041">
    <property type="entry name" value="Cys_tRNA_synth"/>
    <property type="match status" value="1"/>
</dbReference>
<accession>A0A1F8B8E6</accession>
<dbReference type="PANTHER" id="PTHR10890:SF3">
    <property type="entry name" value="CYSTEINE--TRNA LIGASE, CYTOPLASMIC"/>
    <property type="match status" value="1"/>
</dbReference>
<keyword evidence="9" id="KW-0963">Cytoplasm</keyword>
<gene>
    <name evidence="9" type="primary">cysS</name>
    <name evidence="12" type="ORF">A2892_04555</name>
</gene>
<evidence type="ECO:0000313" key="12">
    <source>
        <dbReference type="EMBL" id="OGM59618.1"/>
    </source>
</evidence>
<evidence type="ECO:0000256" key="9">
    <source>
        <dbReference type="HAMAP-Rule" id="MF_00041"/>
    </source>
</evidence>
<feature type="binding site" evidence="9">
    <location>
        <position position="256"/>
    </location>
    <ligand>
        <name>Zn(2+)</name>
        <dbReference type="ChEBI" id="CHEBI:29105"/>
    </ligand>
</feature>
<dbReference type="EMBL" id="MGHD01000018">
    <property type="protein sequence ID" value="OGM59618.1"/>
    <property type="molecule type" value="Genomic_DNA"/>
</dbReference>
<feature type="domain" description="tRNA synthetases class I catalytic" evidence="10">
    <location>
        <begin position="16"/>
        <end position="332"/>
    </location>
</feature>
<dbReference type="Proteomes" id="UP000176404">
    <property type="component" value="Unassembled WGS sequence"/>
</dbReference>
<feature type="binding site" evidence="9">
    <location>
        <position position="227"/>
    </location>
    <ligand>
        <name>Zn(2+)</name>
        <dbReference type="ChEBI" id="CHEBI:29105"/>
    </ligand>
</feature>
<proteinExistence type="inferred from homology"/>
<sequence length="486" mass="55575">MFLTNSLSKKKERFIPINPANVAMYTCGPTVYDYATIGNFRTYTTSDVLLRVLKFNGFNVTFIMNITDVGHLSGDNLGDADTGEDRIVKAAKREGKTAWDIAKFYTEAFYQDFEKLNLVKPKLFSKATNHIQEQINLVKKLEEKGYTYKINDGIYFDTKKYEEVTGKRYGELSNLDQIKEGKRVKPNSEKRNPRDFALWKLSRPSGTRHMEWESPWGIGFPGWHIECSAMSMKYLGESFDIHVGGEDLQSTHHPNEIAQSEAATDKPFVKYWIHGASLKVDGGRMGKSLGNAYTVNDIIKKGFDPLTLRYLYFTAHYRKQLNFTWDGLKAAQSTLDNLRQQTPSLNSKAQRTILSQEKSNKVDYYINGFREAVNDDLDIPQALSILWKMLKDSIPGKDRYNLLLAFDEVLGLDLSQTASVTKRTGLKFQISEKASNLLKEREKLRKVGKWKEADKIREKIAKIGYTVEDTSEGTRLKKIRVSNLKV</sequence>
<dbReference type="PANTHER" id="PTHR10890">
    <property type="entry name" value="CYSTEINYL-TRNA SYNTHETASE"/>
    <property type="match status" value="1"/>
</dbReference>
<dbReference type="GO" id="GO:0005524">
    <property type="term" value="F:ATP binding"/>
    <property type="evidence" value="ECO:0007669"/>
    <property type="project" value="UniProtKB-UniRule"/>
</dbReference>
<comment type="subunit">
    <text evidence="1 9">Monomer.</text>
</comment>
<dbReference type="GO" id="GO:0008270">
    <property type="term" value="F:zinc ion binding"/>
    <property type="evidence" value="ECO:0007669"/>
    <property type="project" value="UniProtKB-UniRule"/>
</dbReference>
<dbReference type="GO" id="GO:0005829">
    <property type="term" value="C:cytosol"/>
    <property type="evidence" value="ECO:0007669"/>
    <property type="project" value="TreeGrafter"/>
</dbReference>
<comment type="subcellular location">
    <subcellularLocation>
        <location evidence="9">Cytoplasm</location>
    </subcellularLocation>
</comment>
<dbReference type="Pfam" id="PF01406">
    <property type="entry name" value="tRNA-synt_1e"/>
    <property type="match status" value="1"/>
</dbReference>
<keyword evidence="2 9" id="KW-0436">Ligase</keyword>
<dbReference type="EC" id="6.1.1.16" evidence="9"/>
<feature type="domain" description="Cysteinyl-tRNA ligase anticodon binding" evidence="11">
    <location>
        <begin position="430"/>
        <end position="471"/>
    </location>
</feature>
<keyword evidence="8 9" id="KW-0030">Aminoacyl-tRNA synthetase</keyword>
<feature type="binding site" evidence="9">
    <location>
        <position position="287"/>
    </location>
    <ligand>
        <name>ATP</name>
        <dbReference type="ChEBI" id="CHEBI:30616"/>
    </ligand>
</feature>
<keyword evidence="5 9" id="KW-0862">Zinc</keyword>
<dbReference type="Gene3D" id="3.40.50.620">
    <property type="entry name" value="HUPs"/>
    <property type="match status" value="1"/>
</dbReference>
<keyword evidence="3 9" id="KW-0479">Metal-binding</keyword>
<protein>
    <recommendedName>
        <fullName evidence="9">Cysteine--tRNA ligase</fullName>
        <ecNumber evidence="9">6.1.1.16</ecNumber>
    </recommendedName>
    <alternativeName>
        <fullName evidence="9">Cysteinyl-tRNA synthetase</fullName>
        <shortName evidence="9">CysRS</shortName>
    </alternativeName>
</protein>
<comment type="caution">
    <text evidence="12">The sequence shown here is derived from an EMBL/GenBank/DDBJ whole genome shotgun (WGS) entry which is preliminary data.</text>
</comment>
<evidence type="ECO:0000256" key="4">
    <source>
        <dbReference type="ARBA" id="ARBA00022741"/>
    </source>
</evidence>
<evidence type="ECO:0000256" key="2">
    <source>
        <dbReference type="ARBA" id="ARBA00022598"/>
    </source>
</evidence>
<evidence type="ECO:0000256" key="3">
    <source>
        <dbReference type="ARBA" id="ARBA00022723"/>
    </source>
</evidence>
<dbReference type="GO" id="GO:0004817">
    <property type="term" value="F:cysteine-tRNA ligase activity"/>
    <property type="evidence" value="ECO:0007669"/>
    <property type="project" value="UniProtKB-UniRule"/>
</dbReference>
<evidence type="ECO:0000256" key="7">
    <source>
        <dbReference type="ARBA" id="ARBA00022917"/>
    </source>
</evidence>
<evidence type="ECO:0000313" key="13">
    <source>
        <dbReference type="Proteomes" id="UP000176404"/>
    </source>
</evidence>
<evidence type="ECO:0000256" key="1">
    <source>
        <dbReference type="ARBA" id="ARBA00011245"/>
    </source>
</evidence>
<dbReference type="InterPro" id="IPR024909">
    <property type="entry name" value="Cys-tRNA/MSH_ligase"/>
</dbReference>
<dbReference type="CDD" id="cd00672">
    <property type="entry name" value="CysRS_core"/>
    <property type="match status" value="1"/>
</dbReference>
<evidence type="ECO:0000259" key="10">
    <source>
        <dbReference type="Pfam" id="PF01406"/>
    </source>
</evidence>
<evidence type="ECO:0000256" key="6">
    <source>
        <dbReference type="ARBA" id="ARBA00022840"/>
    </source>
</evidence>
<comment type="caution">
    <text evidence="9">Lacks conserved residue(s) required for the propagation of feature annotation.</text>
</comment>
<evidence type="ECO:0000259" key="11">
    <source>
        <dbReference type="Pfam" id="PF23493"/>
    </source>
</evidence>
<dbReference type="InterPro" id="IPR015803">
    <property type="entry name" value="Cys-tRNA-ligase"/>
</dbReference>
<keyword evidence="4 9" id="KW-0547">Nucleotide-binding</keyword>
<feature type="binding site" evidence="9">
    <location>
        <position position="27"/>
    </location>
    <ligand>
        <name>Zn(2+)</name>
        <dbReference type="ChEBI" id="CHEBI:29105"/>
    </ligand>
</feature>
<reference evidence="12 13" key="1">
    <citation type="journal article" date="2016" name="Nat. Commun.">
        <title>Thousands of microbial genomes shed light on interconnected biogeochemical processes in an aquifer system.</title>
        <authorList>
            <person name="Anantharaman K."/>
            <person name="Brown C.T."/>
            <person name="Hug L.A."/>
            <person name="Sharon I."/>
            <person name="Castelle C.J."/>
            <person name="Probst A.J."/>
            <person name="Thomas B.C."/>
            <person name="Singh A."/>
            <person name="Wilkins M.J."/>
            <person name="Karaoz U."/>
            <person name="Brodie E.L."/>
            <person name="Williams K.H."/>
            <person name="Hubbard S.S."/>
            <person name="Banfield J.F."/>
        </authorList>
    </citation>
    <scope>NUCLEOTIDE SEQUENCE [LARGE SCALE GENOMIC DNA]</scope>
</reference>
<dbReference type="InterPro" id="IPR014729">
    <property type="entry name" value="Rossmann-like_a/b/a_fold"/>
</dbReference>
<dbReference type="SUPFAM" id="SSF47323">
    <property type="entry name" value="Anticodon-binding domain of a subclass of class I aminoacyl-tRNA synthetases"/>
    <property type="match status" value="1"/>
</dbReference>
<evidence type="ECO:0000256" key="8">
    <source>
        <dbReference type="ARBA" id="ARBA00023146"/>
    </source>
</evidence>
<keyword evidence="6 9" id="KW-0067">ATP-binding</keyword>
<dbReference type="NCBIfam" id="TIGR00435">
    <property type="entry name" value="cysS"/>
    <property type="match status" value="1"/>
</dbReference>
<dbReference type="PRINTS" id="PR00983">
    <property type="entry name" value="TRNASYNTHCYS"/>
</dbReference>
<dbReference type="Gene3D" id="1.20.120.1910">
    <property type="entry name" value="Cysteine-tRNA ligase, C-terminal anti-codon recognition domain"/>
    <property type="match status" value="1"/>
</dbReference>
<feature type="binding site" evidence="9">
    <location>
        <position position="252"/>
    </location>
    <ligand>
        <name>Zn(2+)</name>
        <dbReference type="ChEBI" id="CHEBI:29105"/>
    </ligand>
</feature>
<feature type="short sequence motif" description="'KMSKS' region" evidence="9">
    <location>
        <begin position="284"/>
        <end position="288"/>
    </location>
</feature>
<comment type="similarity">
    <text evidence="9">Belongs to the class-I aminoacyl-tRNA synthetase family.</text>
</comment>
<dbReference type="InterPro" id="IPR056411">
    <property type="entry name" value="CysS_C"/>
</dbReference>
<name>A0A1F8B8E6_9BACT</name>
<dbReference type="SUPFAM" id="SSF52374">
    <property type="entry name" value="Nucleotidylyl transferase"/>
    <property type="match status" value="1"/>
</dbReference>
<evidence type="ECO:0000256" key="5">
    <source>
        <dbReference type="ARBA" id="ARBA00022833"/>
    </source>
</evidence>
<comment type="cofactor">
    <cofactor evidence="9">
        <name>Zn(2+)</name>
        <dbReference type="ChEBI" id="CHEBI:29105"/>
    </cofactor>
    <text evidence="9">Binds 1 zinc ion per subunit.</text>
</comment>
<dbReference type="Pfam" id="PF23493">
    <property type="entry name" value="CysS_C"/>
    <property type="match status" value="1"/>
</dbReference>